<dbReference type="OrthoDB" id="269227at2759"/>
<dbReference type="SUPFAM" id="SSF54373">
    <property type="entry name" value="FAD-linked reductases, C-terminal domain"/>
    <property type="match status" value="1"/>
</dbReference>
<keyword evidence="4" id="KW-1185">Reference proteome</keyword>
<dbReference type="PANTHER" id="PTHR11552">
    <property type="entry name" value="GLUCOSE-METHANOL-CHOLINE GMC OXIDOREDUCTASE"/>
    <property type="match status" value="1"/>
</dbReference>
<evidence type="ECO:0000313" key="3">
    <source>
        <dbReference type="EMBL" id="CAH0714787.1"/>
    </source>
</evidence>
<dbReference type="InterPro" id="IPR036188">
    <property type="entry name" value="FAD/NAD-bd_sf"/>
</dbReference>
<feature type="domain" description="Glucose-methanol-choline oxidoreductase N-terminal" evidence="2">
    <location>
        <begin position="319"/>
        <end position="333"/>
    </location>
</feature>
<dbReference type="SUPFAM" id="SSF51905">
    <property type="entry name" value="FAD/NAD(P)-binding domain"/>
    <property type="match status" value="1"/>
</dbReference>
<dbReference type="PROSITE" id="PS00624">
    <property type="entry name" value="GMC_OXRED_2"/>
    <property type="match status" value="1"/>
</dbReference>
<name>A0A8J9U6P5_9NEOP</name>
<dbReference type="InterPro" id="IPR000172">
    <property type="entry name" value="GMC_OxRdtase_N"/>
</dbReference>
<feature type="non-terminal residue" evidence="3">
    <location>
        <position position="626"/>
    </location>
</feature>
<dbReference type="Pfam" id="PF00732">
    <property type="entry name" value="GMC_oxred_N"/>
    <property type="match status" value="1"/>
</dbReference>
<dbReference type="Gene3D" id="3.30.560.10">
    <property type="entry name" value="Glucose Oxidase, domain 3"/>
    <property type="match status" value="1"/>
</dbReference>
<evidence type="ECO:0000259" key="2">
    <source>
        <dbReference type="PROSITE" id="PS00624"/>
    </source>
</evidence>
<proteinExistence type="inferred from homology"/>
<comment type="similarity">
    <text evidence="1">Belongs to the GMC oxidoreductase family.</text>
</comment>
<protein>
    <recommendedName>
        <fullName evidence="2">Glucose-methanol-choline oxidoreductase N-terminal domain-containing protein</fullName>
    </recommendedName>
</protein>
<dbReference type="InterPro" id="IPR012132">
    <property type="entry name" value="GMC_OxRdtase"/>
</dbReference>
<dbReference type="InterPro" id="IPR007867">
    <property type="entry name" value="GMC_OxRtase_C"/>
</dbReference>
<dbReference type="GO" id="GO:0016614">
    <property type="term" value="F:oxidoreductase activity, acting on CH-OH group of donors"/>
    <property type="evidence" value="ECO:0007669"/>
    <property type="project" value="InterPro"/>
</dbReference>
<dbReference type="GO" id="GO:0050660">
    <property type="term" value="F:flavin adenine dinucleotide binding"/>
    <property type="evidence" value="ECO:0007669"/>
    <property type="project" value="InterPro"/>
</dbReference>
<organism evidence="3 4">
    <name type="scientific">Brenthis ino</name>
    <name type="common">lesser marbled fritillary</name>
    <dbReference type="NCBI Taxonomy" id="405034"/>
    <lineage>
        <taxon>Eukaryota</taxon>
        <taxon>Metazoa</taxon>
        <taxon>Ecdysozoa</taxon>
        <taxon>Arthropoda</taxon>
        <taxon>Hexapoda</taxon>
        <taxon>Insecta</taxon>
        <taxon>Pterygota</taxon>
        <taxon>Neoptera</taxon>
        <taxon>Endopterygota</taxon>
        <taxon>Lepidoptera</taxon>
        <taxon>Glossata</taxon>
        <taxon>Ditrysia</taxon>
        <taxon>Papilionoidea</taxon>
        <taxon>Nymphalidae</taxon>
        <taxon>Heliconiinae</taxon>
        <taxon>Argynnini</taxon>
        <taxon>Brenthis</taxon>
    </lineage>
</organism>
<dbReference type="Gene3D" id="3.50.50.60">
    <property type="entry name" value="FAD/NAD(P)-binding domain"/>
    <property type="match status" value="1"/>
</dbReference>
<dbReference type="PIRSF" id="PIRSF000137">
    <property type="entry name" value="Alcohol_oxidase"/>
    <property type="match status" value="1"/>
</dbReference>
<reference evidence="3" key="1">
    <citation type="submission" date="2021-12" db="EMBL/GenBank/DDBJ databases">
        <authorList>
            <person name="Martin H S."/>
        </authorList>
    </citation>
    <scope>NUCLEOTIDE SEQUENCE</scope>
</reference>
<gene>
    <name evidence="3" type="ORF">BINO364_LOCUS1804</name>
</gene>
<dbReference type="Proteomes" id="UP000838878">
    <property type="component" value="Chromosome 10"/>
</dbReference>
<evidence type="ECO:0000256" key="1">
    <source>
        <dbReference type="ARBA" id="ARBA00010790"/>
    </source>
</evidence>
<dbReference type="AlphaFoldDB" id="A0A8J9U6P5"/>
<evidence type="ECO:0000313" key="4">
    <source>
        <dbReference type="Proteomes" id="UP000838878"/>
    </source>
</evidence>
<accession>A0A8J9U6P5</accession>
<sequence length="626" mass="69420">MKEIMIWQPLNLSEACPPNAPVSACSHFGYVYLSLLVHLYGGSKDESIQRKCQEQRDEEKPKEYDFIVVGAGAAGCVVTNRLTENPEWKVLLLEAGGEQPDVTIPPGLSTALLGSSIDWRYTTEPNGKSCLAHPGGRCPWPRGKMMGGSSSINSLAYIRGNRVDYDGWAAMGNPGWSYEDVLPFFKKSEYNLNIEGLDSEYHGVSGEQYVSRYPYIDKPALMLTDAFNQGGLPLTDYNGRHQEGTMQAQAFSKNGERVSTNTAFIEPIRCKRKNLVVEVNAEATKILFDEHKKAKGIVYIKDNKKHTVYAKKEVIISGGTINSPKLLMLSGVGPKKHLEDLGIPVIKDLAVGENLHDHVTFNGVIVALSNKTATTVTEDEVLEAVKDYDKMKIKRGPLSGNGPVNSVSFLKTEPYLIAPDIQYQVNDATSWRSYVLDPITAETVSILPTAFYDGVIPRTMNLVPKSRGVLLLNSSNPDGAPLIYPNYFGDDRDFIPLLKGIKFLLSLENTEAFKSNGAYFVRDKLPACKHYEWGTEEYYICLAKAYTSSPYHPVGTCKMGPKSDKKAVVDNELRVYGVEGLRVIDASIMPVVVRGNTNAPSIMIGERGVDFVIKHWTHTDQYHYHT</sequence>
<dbReference type="EMBL" id="OV170230">
    <property type="protein sequence ID" value="CAH0714787.1"/>
    <property type="molecule type" value="Genomic_DNA"/>
</dbReference>
<dbReference type="Pfam" id="PF05199">
    <property type="entry name" value="GMC_oxred_C"/>
    <property type="match status" value="1"/>
</dbReference>
<dbReference type="PANTHER" id="PTHR11552:SF154">
    <property type="entry name" value="FI04917P"/>
    <property type="match status" value="1"/>
</dbReference>